<feature type="chain" id="PRO_5015134339" evidence="1">
    <location>
        <begin position="27"/>
        <end position="779"/>
    </location>
</feature>
<dbReference type="PANTHER" id="PTHR35580:SF1">
    <property type="entry name" value="PHYTASE-LIKE DOMAIN-CONTAINING PROTEIN"/>
    <property type="match status" value="1"/>
</dbReference>
<reference evidence="3 4" key="1">
    <citation type="submission" date="2018-03" db="EMBL/GenBank/DDBJ databases">
        <title>Genomic Encyclopedia of Type Strains, Phase III (KMG-III): the genomes of soil and plant-associated and newly described type strains.</title>
        <authorList>
            <person name="Whitman W."/>
        </authorList>
    </citation>
    <scope>NUCLEOTIDE SEQUENCE [LARGE SCALE GENOMIC DNA]</scope>
    <source>
        <strain evidence="3 4">CGMCC 1.12700</strain>
    </source>
</reference>
<proteinExistence type="predicted"/>
<gene>
    <name evidence="3" type="ORF">B0I18_102554</name>
</gene>
<evidence type="ECO:0000259" key="2">
    <source>
        <dbReference type="Pfam" id="PF18962"/>
    </source>
</evidence>
<accession>A0A2P8D8N7</accession>
<dbReference type="Pfam" id="PF18962">
    <property type="entry name" value="Por_Secre_tail"/>
    <property type="match status" value="1"/>
</dbReference>
<feature type="domain" description="Secretion system C-terminal sorting" evidence="2">
    <location>
        <begin position="705"/>
        <end position="767"/>
    </location>
</feature>
<keyword evidence="1" id="KW-0732">Signal</keyword>
<protein>
    <submittedName>
        <fullName evidence="3">Putative secreted protein (Por secretion system target)</fullName>
    </submittedName>
</protein>
<evidence type="ECO:0000313" key="3">
    <source>
        <dbReference type="EMBL" id="PSK93584.1"/>
    </source>
</evidence>
<dbReference type="OrthoDB" id="9765926at2"/>
<dbReference type="SUPFAM" id="SSF101898">
    <property type="entry name" value="NHL repeat"/>
    <property type="match status" value="1"/>
</dbReference>
<keyword evidence="4" id="KW-1185">Reference proteome</keyword>
<comment type="caution">
    <text evidence="3">The sequence shown here is derived from an EMBL/GenBank/DDBJ whole genome shotgun (WGS) entry which is preliminary data.</text>
</comment>
<name>A0A2P8D8N7_9BACT</name>
<feature type="signal peptide" evidence="1">
    <location>
        <begin position="1"/>
        <end position="26"/>
    </location>
</feature>
<dbReference type="EMBL" id="PYGD01000002">
    <property type="protein sequence ID" value="PSK93584.1"/>
    <property type="molecule type" value="Genomic_DNA"/>
</dbReference>
<organism evidence="3 4">
    <name type="scientific">Taibaiella chishuiensis</name>
    <dbReference type="NCBI Taxonomy" id="1434707"/>
    <lineage>
        <taxon>Bacteria</taxon>
        <taxon>Pseudomonadati</taxon>
        <taxon>Bacteroidota</taxon>
        <taxon>Chitinophagia</taxon>
        <taxon>Chitinophagales</taxon>
        <taxon>Chitinophagaceae</taxon>
        <taxon>Taibaiella</taxon>
    </lineage>
</organism>
<dbReference type="RefSeq" id="WP_106522577.1">
    <property type="nucleotide sequence ID" value="NZ_PYGD01000002.1"/>
</dbReference>
<dbReference type="NCBIfam" id="TIGR04183">
    <property type="entry name" value="Por_Secre_tail"/>
    <property type="match status" value="1"/>
</dbReference>
<sequence>MNKRLSFSIICCLVACCLLWSKGVSGKNFEWATMTTDDMAAAVKVSQSGFVYTAGKQLKKYDSAGNIVWSRDLANAQTNANDITIKDGFIYVTGTFTDTAHFNPGNAAFTVIPKGSLSMPDVFVAKFDTLSNPVWVRSFGGNRGDYGNGVEVNAGGDVFLTGSVLSRTDFRIDFNPSTAAADTFFYNTTVNNAIVGYVLKLNSSGVFQWVKTFGGNMNVLSQSVALEQNTGNVLLAGRYTGTADFDPSPTVTNNFTSNGSFDIFIVKLTPAGDLMWAKTIGGGVEERVNDLVLDSLNNLYITGAYRNTVDFDPGTGPAEVFQMTAGTTGSYDIYILKLSAAGTFVYAKSIGSEFYDDEGFNMAVGKQGSIYITGTFRGTNVDFDPGPGTFLLSTNVGQDPFILELTLGGAFVWAGDLRGGAIYNFGKAIATDGYRNIYNIGNFNNTVDFDPSDAIYNMTATNSNQGYLLKLTCNTRAYDTLVACDSISINGATFTTSGNYVQTLPATNGCDSLLHLNITINHSVTNNLSVTSCESYTVDGTVYYETSGHYNVVLSAASGCDSVVSLDLTIGKSTDTLVLDHCGPYTYNNESYTTSGVYTIDLGTTVHGCDSIRVLDLTVNPTPDVTVTRSGNTLIAQAPAATYQWITCPGNDVLTGATGQSYSPAANGSYAVVVTKDGCSDTSACYEVSGLTSIGNLNINNSLKLYPNPATHNLSIRSTYSKTIDRLTVFNALGQQVVTYADVKSNEYHINTANLAPGVYFVELNFADGIRAKLPFSKK</sequence>
<evidence type="ECO:0000313" key="4">
    <source>
        <dbReference type="Proteomes" id="UP000240572"/>
    </source>
</evidence>
<evidence type="ECO:0000256" key="1">
    <source>
        <dbReference type="SAM" id="SignalP"/>
    </source>
</evidence>
<dbReference type="PANTHER" id="PTHR35580">
    <property type="entry name" value="CELL SURFACE GLYCOPROTEIN (S-LAYER PROTEIN)-LIKE PROTEIN"/>
    <property type="match status" value="1"/>
</dbReference>
<dbReference type="AlphaFoldDB" id="A0A2P8D8N7"/>
<dbReference type="InterPro" id="IPR026444">
    <property type="entry name" value="Secre_tail"/>
</dbReference>
<dbReference type="Proteomes" id="UP000240572">
    <property type="component" value="Unassembled WGS sequence"/>
</dbReference>
<dbReference type="InterPro" id="IPR052918">
    <property type="entry name" value="Motility_Chemotaxis_Reg"/>
</dbReference>